<dbReference type="SUPFAM" id="SSF54928">
    <property type="entry name" value="RNA-binding domain, RBD"/>
    <property type="match status" value="1"/>
</dbReference>
<evidence type="ECO:0000256" key="7">
    <source>
        <dbReference type="SAM" id="MobiDB-lite"/>
    </source>
</evidence>
<dbReference type="PROSITE" id="PS00297">
    <property type="entry name" value="HSP70_1"/>
    <property type="match status" value="1"/>
</dbReference>
<dbReference type="OrthoDB" id="5858940at2759"/>
<evidence type="ECO:0000256" key="6">
    <source>
        <dbReference type="SAM" id="Coils"/>
    </source>
</evidence>
<keyword evidence="5" id="KW-0694">RNA-binding</keyword>
<dbReference type="FunFam" id="3.90.640.10:FF:000003">
    <property type="entry name" value="Molecular chaperone DnaK"/>
    <property type="match status" value="1"/>
</dbReference>
<proteinExistence type="inferred from homology"/>
<dbReference type="InterPro" id="IPR000504">
    <property type="entry name" value="RRM_dom"/>
</dbReference>
<protein>
    <recommendedName>
        <fullName evidence="8">RRM domain-containing protein</fullName>
    </recommendedName>
</protein>
<keyword evidence="2" id="KW-0547">Nucleotide-binding</keyword>
<evidence type="ECO:0000313" key="10">
    <source>
        <dbReference type="Proteomes" id="UP000218231"/>
    </source>
</evidence>
<dbReference type="Gene3D" id="3.30.30.30">
    <property type="match status" value="1"/>
</dbReference>
<dbReference type="STRING" id="2018661.A0A2A2LXN8"/>
<evidence type="ECO:0000259" key="8">
    <source>
        <dbReference type="PROSITE" id="PS50102"/>
    </source>
</evidence>
<dbReference type="Gene3D" id="3.30.420.40">
    <property type="match status" value="2"/>
</dbReference>
<dbReference type="InterPro" id="IPR035979">
    <property type="entry name" value="RBD_domain_sf"/>
</dbReference>
<dbReference type="FunFam" id="3.30.30.30:FF:000001">
    <property type="entry name" value="heat shock 70 kDa protein-like"/>
    <property type="match status" value="1"/>
</dbReference>
<comment type="caution">
    <text evidence="9">The sequence shown here is derived from an EMBL/GenBank/DDBJ whole genome shotgun (WGS) entry which is preliminary data.</text>
</comment>
<dbReference type="InterPro" id="IPR043129">
    <property type="entry name" value="ATPase_NBD"/>
</dbReference>
<organism evidence="9 10">
    <name type="scientific">Diploscapter pachys</name>
    <dbReference type="NCBI Taxonomy" id="2018661"/>
    <lineage>
        <taxon>Eukaryota</taxon>
        <taxon>Metazoa</taxon>
        <taxon>Ecdysozoa</taxon>
        <taxon>Nematoda</taxon>
        <taxon>Chromadorea</taxon>
        <taxon>Rhabditida</taxon>
        <taxon>Rhabditina</taxon>
        <taxon>Rhabditomorpha</taxon>
        <taxon>Rhabditoidea</taxon>
        <taxon>Rhabditidae</taxon>
        <taxon>Diploscapter</taxon>
    </lineage>
</organism>
<dbReference type="PROSITE" id="PS00329">
    <property type="entry name" value="HSP70_2"/>
    <property type="match status" value="1"/>
</dbReference>
<keyword evidence="10" id="KW-1185">Reference proteome</keyword>
<sequence length="1330" mass="150350">MPATVGIDLGTTFSCVAIIGPSGEPETITNFDGDKTTPSVVAYSNGEIYVGKPAMRSAAPTTNIIHDSKRFIGRQFNDDSVQNDMKLWPFNVVSDKGKPLVKLTQNGEEKKLAAEEVSAEVLKMMKMIAEKYLNEEVTKAVITIPANFDQRQRHATMEAAKLAGIEVIRLVNEPTAAAIAYGLHNQGTNNVLVYDLGGGTFDVSIVKCEGNKKLHTIATAGHKHLGGQDFDIIIRNYVLTNTNFHDFPKNKPKMMKRLLEACTEAKIGLSSHETIPICIDRGDDETWDMNLTRSKFEELCGNTLRGTLNIVDEALHQAKMNESDIDIVILAGGSTRIPMVRNLLKEKFGQEKLWNRHNPDEVVAKGAALMAKSLLRNEPILQLSFNDIVPLSIGFGCRGELFHPVIEKGTRFPCEKETTSCTAYDDQESVFSGIYEGERANVKNNFKIGGVGLCLENKKEKRGHKLKETFEIDINGILHVTTTEIATGKKAKIGIRYDGCAHKDVNIEKYVEESLRCAEEDQAFKDLIQTRYSFESNIYGKKRAIEKKMNDNKLSKLNGEKGLELLDSYLKWSDDFPQDKNVYAEKLEELESKMDPYLHDANNPQRTVQTMKKEYERKLDEINRQGQIQAISHNAQMAQIQQEMRQYAQALVHQQVENIQDRQIDLAELREGFTAVQGEHNVQQALLSLHIIANYCFEFIKKFQESYNTMAEKKKTVENTKNPFKSNDAKAKLNDAEGAHRTIKNDVLIPALHQLMTTFTNFSAAIGSIQLQDTSEGQVTTVIDDFKTHIRDLTDEVSKTSNMQIEKVEQHEAKMRSLLDELSDKLKLDANDRLEAKFIKKQEELLLKMQTYFLPGSPLIEPTLDLSAIRNSLLPISTSRKICKSCVLTISRNTVNHFGYHDYYRVAANAAKCPSCQTDRAFEKMTQNYGLKGIIDSVIKLKNENNNFKTQQETKTREHRQALDRINNEVVSLRNAKQQKESEIGKLKKIIDEKDEIVEKYDKKFNEMKRDHERVITQMTYVIYDKAREHNEKLMKMTTAYNKSMEDAEDKIKALRKQVAELKQAKLNADKNMQDANRQIEAIKKKLEQKEIEKENADLHLSNFKNEFTLKSNLDGLEKSLNQAEVVVNQPEIPFEPKETNTIDELQKEIQLLKEQMKNQQLEQNMEQTTNSNEVQSSDDNIPASSNTNSVKIEPPPGNLGQGRNDKDKPIASSPTKPKETVVVSSNKAKDKKSYENTILSAPAKVFVYPLAEGTGMHHLRSEFGKFGKIGSAFIGKKEDGKLAGFGFVRFNNKDSAKEAIKEMHNKKFLDSTLCVTYDLPPSYAAIKLA</sequence>
<dbReference type="GO" id="GO:0140662">
    <property type="term" value="F:ATP-dependent protein folding chaperone"/>
    <property type="evidence" value="ECO:0007669"/>
    <property type="project" value="InterPro"/>
</dbReference>
<dbReference type="PRINTS" id="PR00301">
    <property type="entry name" value="HEATSHOCK70"/>
</dbReference>
<feature type="compositionally biased region" description="Polar residues" evidence="7">
    <location>
        <begin position="1161"/>
        <end position="1191"/>
    </location>
</feature>
<evidence type="ECO:0000256" key="4">
    <source>
        <dbReference type="ARBA" id="ARBA00023186"/>
    </source>
</evidence>
<dbReference type="PROSITE" id="PS50102">
    <property type="entry name" value="RRM"/>
    <property type="match status" value="1"/>
</dbReference>
<feature type="region of interest" description="Disordered" evidence="7">
    <location>
        <begin position="1161"/>
        <end position="1228"/>
    </location>
</feature>
<reference evidence="9 10" key="1">
    <citation type="journal article" date="2017" name="Curr. Biol.">
        <title>Genome architecture and evolution of a unichromosomal asexual nematode.</title>
        <authorList>
            <person name="Fradin H."/>
            <person name="Zegar C."/>
            <person name="Gutwein M."/>
            <person name="Lucas J."/>
            <person name="Kovtun M."/>
            <person name="Corcoran D."/>
            <person name="Baugh L.R."/>
            <person name="Kiontke K."/>
            <person name="Gunsalus K."/>
            <person name="Fitch D.H."/>
            <person name="Piano F."/>
        </authorList>
    </citation>
    <scope>NUCLEOTIDE SEQUENCE [LARGE SCALE GENOMIC DNA]</scope>
    <source>
        <strain evidence="9">PF1309</strain>
    </source>
</reference>
<dbReference type="GO" id="GO:0006950">
    <property type="term" value="P:response to stress"/>
    <property type="evidence" value="ECO:0007669"/>
    <property type="project" value="UniProtKB-ARBA"/>
</dbReference>
<feature type="coiled-coil region" evidence="6">
    <location>
        <begin position="605"/>
        <end position="657"/>
    </location>
</feature>
<keyword evidence="6" id="KW-0175">Coiled coil</keyword>
<gene>
    <name evidence="9" type="ORF">WR25_01608</name>
</gene>
<dbReference type="CDD" id="cd24028">
    <property type="entry name" value="ASKHA_NBD_HSP70_HSPA1-like"/>
    <property type="match status" value="1"/>
</dbReference>
<comment type="similarity">
    <text evidence="1">Belongs to the heat shock protein 70 family.</text>
</comment>
<name>A0A2A2LXN8_9BILA</name>
<dbReference type="Pfam" id="PF00012">
    <property type="entry name" value="HSP70"/>
    <property type="match status" value="1"/>
</dbReference>
<dbReference type="Gene3D" id="3.30.70.330">
    <property type="match status" value="1"/>
</dbReference>
<dbReference type="PANTHER" id="PTHR19375">
    <property type="entry name" value="HEAT SHOCK PROTEIN 70KDA"/>
    <property type="match status" value="1"/>
</dbReference>
<feature type="coiled-coil region" evidence="6">
    <location>
        <begin position="1038"/>
        <end position="1107"/>
    </location>
</feature>
<dbReference type="CDD" id="cd00590">
    <property type="entry name" value="RRM_SF"/>
    <property type="match status" value="1"/>
</dbReference>
<evidence type="ECO:0000313" key="9">
    <source>
        <dbReference type="EMBL" id="PAV90745.1"/>
    </source>
</evidence>
<dbReference type="Gene3D" id="2.60.34.10">
    <property type="entry name" value="Substrate Binding Domain Of DNAk, Chain A, domain 1"/>
    <property type="match status" value="1"/>
</dbReference>
<feature type="coiled-coil region" evidence="6">
    <location>
        <begin position="949"/>
        <end position="1011"/>
    </location>
</feature>
<dbReference type="SUPFAM" id="SSF100920">
    <property type="entry name" value="Heat shock protein 70kD (HSP70), peptide-binding domain"/>
    <property type="match status" value="1"/>
</dbReference>
<accession>A0A2A2LXN8</accession>
<evidence type="ECO:0000256" key="5">
    <source>
        <dbReference type="PROSITE-ProRule" id="PRU00176"/>
    </source>
</evidence>
<dbReference type="InterPro" id="IPR012677">
    <property type="entry name" value="Nucleotide-bd_a/b_plait_sf"/>
</dbReference>
<dbReference type="InterPro" id="IPR018181">
    <property type="entry name" value="Heat_shock_70_CS"/>
</dbReference>
<evidence type="ECO:0000256" key="2">
    <source>
        <dbReference type="ARBA" id="ARBA00022741"/>
    </source>
</evidence>
<keyword evidence="3" id="KW-0067">ATP-binding</keyword>
<keyword evidence="4" id="KW-0143">Chaperone</keyword>
<dbReference type="Gene3D" id="3.90.640.10">
    <property type="entry name" value="Actin, Chain A, domain 4"/>
    <property type="match status" value="1"/>
</dbReference>
<dbReference type="GO" id="GO:0005524">
    <property type="term" value="F:ATP binding"/>
    <property type="evidence" value="ECO:0007669"/>
    <property type="project" value="UniProtKB-KW"/>
</dbReference>
<dbReference type="FunFam" id="3.30.420.40:FF:000046">
    <property type="entry name" value="Chaperone protein HscA"/>
    <property type="match status" value="1"/>
</dbReference>
<dbReference type="SUPFAM" id="SSF53067">
    <property type="entry name" value="Actin-like ATPase domain"/>
    <property type="match status" value="2"/>
</dbReference>
<dbReference type="Pfam" id="PF00076">
    <property type="entry name" value="RRM_1"/>
    <property type="match status" value="1"/>
</dbReference>
<dbReference type="EMBL" id="LIAE01006356">
    <property type="protein sequence ID" value="PAV90745.1"/>
    <property type="molecule type" value="Genomic_DNA"/>
</dbReference>
<evidence type="ECO:0000256" key="3">
    <source>
        <dbReference type="ARBA" id="ARBA00022840"/>
    </source>
</evidence>
<feature type="domain" description="RRM" evidence="8">
    <location>
        <begin position="1244"/>
        <end position="1321"/>
    </location>
</feature>
<dbReference type="InterPro" id="IPR013126">
    <property type="entry name" value="Hsp_70_fam"/>
</dbReference>
<evidence type="ECO:0000256" key="1">
    <source>
        <dbReference type="ARBA" id="ARBA00007381"/>
    </source>
</evidence>
<dbReference type="Proteomes" id="UP000218231">
    <property type="component" value="Unassembled WGS sequence"/>
</dbReference>
<dbReference type="GO" id="GO:0003723">
    <property type="term" value="F:RNA binding"/>
    <property type="evidence" value="ECO:0007669"/>
    <property type="project" value="UniProtKB-UniRule"/>
</dbReference>
<dbReference type="InterPro" id="IPR029047">
    <property type="entry name" value="HSP70_peptide-bd_sf"/>
</dbReference>
<dbReference type="SMART" id="SM00360">
    <property type="entry name" value="RRM"/>
    <property type="match status" value="1"/>
</dbReference>